<dbReference type="InterPro" id="IPR008967">
    <property type="entry name" value="p53-like_TF_DNA-bd_sf"/>
</dbReference>
<dbReference type="STRING" id="7719.ENSCINP00000008846"/>
<dbReference type="GO" id="GO:0001708">
    <property type="term" value="P:cell fate specification"/>
    <property type="evidence" value="ECO:0000318"/>
    <property type="project" value="GO_Central"/>
</dbReference>
<evidence type="ECO:0000259" key="8">
    <source>
        <dbReference type="PROSITE" id="PS50252"/>
    </source>
</evidence>
<dbReference type="PANTHER" id="PTHR11267:SF195">
    <property type="entry name" value="OPTOMOTOR-BLIND-RELATED-GENE-1, ISOFORM A"/>
    <property type="match status" value="1"/>
</dbReference>
<keyword evidence="2" id="KW-0805">Transcription regulation</keyword>
<dbReference type="PROSITE" id="PS01283">
    <property type="entry name" value="TBOX_1"/>
    <property type="match status" value="1"/>
</dbReference>
<dbReference type="HOGENOM" id="CLU_700112_0_0_1"/>
<reference evidence="9" key="2">
    <citation type="journal article" date="2008" name="Genome Biol.">
        <title>Improved genome assembly and evidence-based global gene model set for the chordate Ciona intestinalis: new insight into intron and operon populations.</title>
        <authorList>
            <person name="Satou Y."/>
            <person name="Mineta K."/>
            <person name="Ogasawara M."/>
            <person name="Sasakura Y."/>
            <person name="Shoguchi E."/>
            <person name="Ueno K."/>
            <person name="Yamada L."/>
            <person name="Matsumoto J."/>
            <person name="Wasserscheid J."/>
            <person name="Dewar K."/>
            <person name="Wiley G.B."/>
            <person name="Macmil S.L."/>
            <person name="Roe B.A."/>
            <person name="Zeller R.W."/>
            <person name="Hastings K.E."/>
            <person name="Lemaire P."/>
            <person name="Lindquist E."/>
            <person name="Endo T."/>
            <person name="Hotta K."/>
            <person name="Inaba K."/>
        </authorList>
    </citation>
    <scope>NUCLEOTIDE SEQUENCE [LARGE SCALE GENOMIC DNA]</scope>
    <source>
        <strain evidence="9">wild type</strain>
    </source>
</reference>
<reference evidence="9" key="3">
    <citation type="submission" date="2025-08" db="UniProtKB">
        <authorList>
            <consortium name="Ensembl"/>
        </authorList>
    </citation>
    <scope>IDENTIFICATION</scope>
</reference>
<dbReference type="InterPro" id="IPR036960">
    <property type="entry name" value="T-box_sf"/>
</dbReference>
<dbReference type="Ensembl" id="ENSCINT00000008846.2">
    <property type="protein sequence ID" value="ENSCINP00000008846.2"/>
    <property type="gene ID" value="ENSCING00000004291.3"/>
</dbReference>
<dbReference type="SUPFAM" id="SSF49417">
    <property type="entry name" value="p53-like transcription factors"/>
    <property type="match status" value="1"/>
</dbReference>
<evidence type="ECO:0000256" key="6">
    <source>
        <dbReference type="PROSITE-ProRule" id="PRU00201"/>
    </source>
</evidence>
<dbReference type="SMART" id="SM00425">
    <property type="entry name" value="TBOX"/>
    <property type="match status" value="1"/>
</dbReference>
<dbReference type="GO" id="GO:0045893">
    <property type="term" value="P:positive regulation of DNA-templated transcription"/>
    <property type="evidence" value="ECO:0007669"/>
    <property type="project" value="InterPro"/>
</dbReference>
<evidence type="ECO:0000256" key="4">
    <source>
        <dbReference type="ARBA" id="ARBA00023163"/>
    </source>
</evidence>
<evidence type="ECO:0000256" key="7">
    <source>
        <dbReference type="SAM" id="MobiDB-lite"/>
    </source>
</evidence>
<protein>
    <recommendedName>
        <fullName evidence="8">T-box domain-containing protein</fullName>
    </recommendedName>
</protein>
<dbReference type="AlphaFoldDB" id="F6UFY6"/>
<feature type="domain" description="T-box" evidence="8">
    <location>
        <begin position="197"/>
        <end position="367"/>
    </location>
</feature>
<dbReference type="Proteomes" id="UP000008144">
    <property type="component" value="Chromosome 7"/>
</dbReference>
<dbReference type="EMBL" id="EAAA01002398">
    <property type="status" value="NOT_ANNOTATED_CDS"/>
    <property type="molecule type" value="Genomic_DNA"/>
</dbReference>
<evidence type="ECO:0000256" key="3">
    <source>
        <dbReference type="ARBA" id="ARBA00023125"/>
    </source>
</evidence>
<keyword evidence="3 6" id="KW-0238">DNA-binding</keyword>
<dbReference type="CDD" id="cd20187">
    <property type="entry name" value="T-box_TBX1_10-like"/>
    <property type="match status" value="1"/>
</dbReference>
<dbReference type="InParanoid" id="F6UFY6"/>
<reference evidence="9" key="4">
    <citation type="submission" date="2025-09" db="UniProtKB">
        <authorList>
            <consortium name="Ensembl"/>
        </authorList>
    </citation>
    <scope>IDENTIFICATION</scope>
</reference>
<evidence type="ECO:0000313" key="9">
    <source>
        <dbReference type="Ensembl" id="ENSCINP00000008846.2"/>
    </source>
</evidence>
<dbReference type="InterPro" id="IPR018186">
    <property type="entry name" value="TF_T-box_CS"/>
</dbReference>
<dbReference type="InterPro" id="IPR046360">
    <property type="entry name" value="T-box_DNA-bd"/>
</dbReference>
<reference evidence="10" key="1">
    <citation type="journal article" date="2002" name="Science">
        <title>The draft genome of Ciona intestinalis: insights into chordate and vertebrate origins.</title>
        <authorList>
            <person name="Dehal P."/>
            <person name="Satou Y."/>
            <person name="Campbell R.K."/>
            <person name="Chapman J."/>
            <person name="Degnan B."/>
            <person name="De Tomaso A."/>
            <person name="Davidson B."/>
            <person name="Di Gregorio A."/>
            <person name="Gelpke M."/>
            <person name="Goodstein D.M."/>
            <person name="Harafuji N."/>
            <person name="Hastings K.E."/>
            <person name="Ho I."/>
            <person name="Hotta K."/>
            <person name="Huang W."/>
            <person name="Kawashima T."/>
            <person name="Lemaire P."/>
            <person name="Martinez D."/>
            <person name="Meinertzhagen I.A."/>
            <person name="Necula S."/>
            <person name="Nonaka M."/>
            <person name="Putnam N."/>
            <person name="Rash S."/>
            <person name="Saiga H."/>
            <person name="Satake M."/>
            <person name="Terry A."/>
            <person name="Yamada L."/>
            <person name="Wang H.G."/>
            <person name="Awazu S."/>
            <person name="Azumi K."/>
            <person name="Boore J."/>
            <person name="Branno M."/>
            <person name="Chin-Bow S."/>
            <person name="DeSantis R."/>
            <person name="Doyle S."/>
            <person name="Francino P."/>
            <person name="Keys D.N."/>
            <person name="Haga S."/>
            <person name="Hayashi H."/>
            <person name="Hino K."/>
            <person name="Imai K.S."/>
            <person name="Inaba K."/>
            <person name="Kano S."/>
            <person name="Kobayashi K."/>
            <person name="Kobayashi M."/>
            <person name="Lee B.I."/>
            <person name="Makabe K.W."/>
            <person name="Manohar C."/>
            <person name="Matassi G."/>
            <person name="Medina M."/>
            <person name="Mochizuki Y."/>
            <person name="Mount S."/>
            <person name="Morishita T."/>
            <person name="Miura S."/>
            <person name="Nakayama A."/>
            <person name="Nishizaka S."/>
            <person name="Nomoto H."/>
            <person name="Ohta F."/>
            <person name="Oishi K."/>
            <person name="Rigoutsos I."/>
            <person name="Sano M."/>
            <person name="Sasaki A."/>
            <person name="Sasakura Y."/>
            <person name="Shoguchi E."/>
            <person name="Shin-i T."/>
            <person name="Spagnuolo A."/>
            <person name="Stainier D."/>
            <person name="Suzuki M.M."/>
            <person name="Tassy O."/>
            <person name="Takatori N."/>
            <person name="Tokuoka M."/>
            <person name="Yagi K."/>
            <person name="Yoshizaki F."/>
            <person name="Wada S."/>
            <person name="Zhang C."/>
            <person name="Hyatt P.D."/>
            <person name="Larimer F."/>
            <person name="Detter C."/>
            <person name="Doggett N."/>
            <person name="Glavina T."/>
            <person name="Hawkins T."/>
            <person name="Richardson P."/>
            <person name="Lucas S."/>
            <person name="Kohara Y."/>
            <person name="Levine M."/>
            <person name="Satoh N."/>
            <person name="Rokhsar D.S."/>
        </authorList>
    </citation>
    <scope>NUCLEOTIDE SEQUENCE [LARGE SCALE GENOMIC DNA]</scope>
</reference>
<evidence type="ECO:0000256" key="1">
    <source>
        <dbReference type="ARBA" id="ARBA00004123"/>
    </source>
</evidence>
<evidence type="ECO:0000256" key="5">
    <source>
        <dbReference type="ARBA" id="ARBA00023242"/>
    </source>
</evidence>
<dbReference type="PANTHER" id="PTHR11267">
    <property type="entry name" value="T-BOX PROTEIN-RELATED"/>
    <property type="match status" value="1"/>
</dbReference>
<evidence type="ECO:0000256" key="2">
    <source>
        <dbReference type="ARBA" id="ARBA00023015"/>
    </source>
</evidence>
<sequence>MSAQIAVGHHSYNSMLSQPGPTDASCITVHGSDHSGNLPSINRVHLTPINQSKHTGHASNFDNYIHYQHDNGYYGRTGKRDGHSPAHVYPDYGKTSVHSTHCGFGSVEEKMSVNFAEKTDETSQDEVTRKYSSPPSYDVPVTSDLRTFENAVSNLSKRPLGASPEMTIANDSPVTSMVQSQDPRQKNERLVAVEAKLEMKSLWDEFNDLGTEMIVTKAGRRMFPTFQVKVFGLDVNSEYILMMDFTPVDDKRYRYAFHTSSWSVAGKADAAMPPRIHVHPDSPAKGGHWMKQIVSFDKLKLTNNLLDDNGHIILNSMHRFQPRFHVVLVDNSHDSVQRAEENFKTFVFDETKFTAVTAYQNHRVKHVCLDAIFINPLTAAVTFDYQQLQLNKKL</sequence>
<dbReference type="GO" id="GO:0006357">
    <property type="term" value="P:regulation of transcription by RNA polymerase II"/>
    <property type="evidence" value="ECO:0000318"/>
    <property type="project" value="GO_Central"/>
</dbReference>
<dbReference type="PRINTS" id="PR00937">
    <property type="entry name" value="TBOX"/>
</dbReference>
<dbReference type="Pfam" id="PF00907">
    <property type="entry name" value="T-box"/>
    <property type="match status" value="1"/>
</dbReference>
<accession>F6UFY6</accession>
<dbReference type="GO" id="GO:0000785">
    <property type="term" value="C:chromatin"/>
    <property type="evidence" value="ECO:0000318"/>
    <property type="project" value="GO_Central"/>
</dbReference>
<dbReference type="Gene3D" id="2.60.40.820">
    <property type="entry name" value="Transcription factor, T-box"/>
    <property type="match status" value="1"/>
</dbReference>
<dbReference type="PROSITE" id="PS50252">
    <property type="entry name" value="TBOX_3"/>
    <property type="match status" value="1"/>
</dbReference>
<feature type="compositionally biased region" description="Basic and acidic residues" evidence="7">
    <location>
        <begin position="117"/>
        <end position="129"/>
    </location>
</feature>
<dbReference type="PROSITE" id="PS01264">
    <property type="entry name" value="TBOX_2"/>
    <property type="match status" value="1"/>
</dbReference>
<dbReference type="FunFam" id="2.60.40.820:FF:000006">
    <property type="entry name" value="T-box transcription factor"/>
    <property type="match status" value="1"/>
</dbReference>
<keyword evidence="4" id="KW-0804">Transcription</keyword>
<comment type="subcellular location">
    <subcellularLocation>
        <location evidence="1 6">Nucleus</location>
    </subcellularLocation>
</comment>
<dbReference type="GeneTree" id="ENSGT00940000163374"/>
<keyword evidence="10" id="KW-1185">Reference proteome</keyword>
<name>F6UFY6_CIOIN</name>
<dbReference type="GO" id="GO:0000978">
    <property type="term" value="F:RNA polymerase II cis-regulatory region sequence-specific DNA binding"/>
    <property type="evidence" value="ECO:0000318"/>
    <property type="project" value="GO_Central"/>
</dbReference>
<dbReference type="GO" id="GO:0005634">
    <property type="term" value="C:nucleus"/>
    <property type="evidence" value="ECO:0000318"/>
    <property type="project" value="GO_Central"/>
</dbReference>
<keyword evidence="5 6" id="KW-0539">Nucleus</keyword>
<dbReference type="GO" id="GO:0000981">
    <property type="term" value="F:DNA-binding transcription factor activity, RNA polymerase II-specific"/>
    <property type="evidence" value="ECO:0000318"/>
    <property type="project" value="GO_Central"/>
</dbReference>
<dbReference type="InterPro" id="IPR001699">
    <property type="entry name" value="TF_T-box"/>
</dbReference>
<feature type="region of interest" description="Disordered" evidence="7">
    <location>
        <begin position="117"/>
        <end position="138"/>
    </location>
</feature>
<evidence type="ECO:0000313" key="10">
    <source>
        <dbReference type="Proteomes" id="UP000008144"/>
    </source>
</evidence>
<comment type="caution">
    <text evidence="6">Lacks conserved residue(s) required for the propagation of feature annotation.</text>
</comment>
<proteinExistence type="predicted"/>
<organism evidence="9 10">
    <name type="scientific">Ciona intestinalis</name>
    <name type="common">Transparent sea squirt</name>
    <name type="synonym">Ascidia intestinalis</name>
    <dbReference type="NCBI Taxonomy" id="7719"/>
    <lineage>
        <taxon>Eukaryota</taxon>
        <taxon>Metazoa</taxon>
        <taxon>Chordata</taxon>
        <taxon>Tunicata</taxon>
        <taxon>Ascidiacea</taxon>
        <taxon>Phlebobranchia</taxon>
        <taxon>Cionidae</taxon>
        <taxon>Ciona</taxon>
    </lineage>
</organism>